<dbReference type="AlphaFoldDB" id="A0A1H2N363"/>
<dbReference type="GO" id="GO:0003677">
    <property type="term" value="F:DNA binding"/>
    <property type="evidence" value="ECO:0007669"/>
    <property type="project" value="UniProtKB-KW"/>
</dbReference>
<keyword evidence="3" id="KW-0238">DNA-binding</keyword>
<reference evidence="9" key="1">
    <citation type="journal article" date="2019" name="bioRxiv">
        <title>Bacterially produced spermidine induces plant systemic susceptibility to pathogens.</title>
        <authorList>
            <person name="Melnyk R.A."/>
            <person name="Beskrovnaya P.A."/>
            <person name="Liu Z."/>
            <person name="Song Y."/>
            <person name="Haney C.H."/>
        </authorList>
    </citation>
    <scope>NUCLEOTIDE SEQUENCE [LARGE SCALE GENOMIC DNA]</scope>
    <source>
        <strain evidence="9">Dha-51</strain>
    </source>
</reference>
<gene>
    <name evidence="8" type="ORF">EIY72_08865</name>
</gene>
<dbReference type="PROSITE" id="PS50110">
    <property type="entry name" value="RESPONSE_REGULATORY"/>
    <property type="match status" value="1"/>
</dbReference>
<keyword evidence="4" id="KW-0804">Transcription</keyword>
<dbReference type="GO" id="GO:0000160">
    <property type="term" value="P:phosphorelay signal transduction system"/>
    <property type="evidence" value="ECO:0007669"/>
    <property type="project" value="InterPro"/>
</dbReference>
<dbReference type="PROSITE" id="PS50043">
    <property type="entry name" value="HTH_LUXR_2"/>
    <property type="match status" value="1"/>
</dbReference>
<keyword evidence="2" id="KW-0805">Transcription regulation</keyword>
<dbReference type="STRING" id="95300.SAMN05216558_1641"/>
<dbReference type="OrthoDB" id="5593303at2"/>
<evidence type="ECO:0000256" key="5">
    <source>
        <dbReference type="PROSITE-ProRule" id="PRU00169"/>
    </source>
</evidence>
<dbReference type="GO" id="GO:0006355">
    <property type="term" value="P:regulation of DNA-templated transcription"/>
    <property type="evidence" value="ECO:0007669"/>
    <property type="project" value="InterPro"/>
</dbReference>
<dbReference type="InterPro" id="IPR000792">
    <property type="entry name" value="Tscrpt_reg_LuxR_C"/>
</dbReference>
<dbReference type="Pfam" id="PF00196">
    <property type="entry name" value="GerE"/>
    <property type="match status" value="1"/>
</dbReference>
<dbReference type="Gene3D" id="1.10.10.10">
    <property type="entry name" value="Winged helix-like DNA-binding domain superfamily/Winged helix DNA-binding domain"/>
    <property type="match status" value="1"/>
</dbReference>
<comment type="caution">
    <text evidence="8">The sequence shown here is derived from an EMBL/GenBank/DDBJ whole genome shotgun (WGS) entry which is preliminary data.</text>
</comment>
<dbReference type="InterPro" id="IPR016032">
    <property type="entry name" value="Sig_transdc_resp-reg_C-effctor"/>
</dbReference>
<protein>
    <submittedName>
        <fullName evidence="8">Response regulator transcription factor</fullName>
    </submittedName>
</protein>
<dbReference type="Proteomes" id="UP000295254">
    <property type="component" value="Unassembled WGS sequence"/>
</dbReference>
<dbReference type="SUPFAM" id="SSF52172">
    <property type="entry name" value="CheY-like"/>
    <property type="match status" value="1"/>
</dbReference>
<dbReference type="PROSITE" id="PS00622">
    <property type="entry name" value="HTH_LUXR_1"/>
    <property type="match status" value="1"/>
</dbReference>
<dbReference type="Gene3D" id="3.40.50.2300">
    <property type="match status" value="1"/>
</dbReference>
<keyword evidence="1 5" id="KW-0597">Phosphoprotein</keyword>
<feature type="domain" description="Response regulatory" evidence="7">
    <location>
        <begin position="3"/>
        <end position="118"/>
    </location>
</feature>
<dbReference type="InterPro" id="IPR039420">
    <property type="entry name" value="WalR-like"/>
</dbReference>
<sequence>MSKVLIVDDHPVIRMAVAMLMKQLGHEVIAETDNGVEAVQVARDLLPDLVILDIGIPRLDGLEVIKRLKALELPMRILVLTSQSVSQFAVRCLAAGALGFVTKGETLDELEYAVKAVLAGYQHVPRELHNSVQAYNADITEDSQIGTLSNREVAVLRLLGKGMSNKEIADDLLLSNKTISTYKSRLMEKLDAHTTLDLIEFAKRNHLE</sequence>
<feature type="modified residue" description="4-aspartylphosphate" evidence="5">
    <location>
        <position position="53"/>
    </location>
</feature>
<evidence type="ECO:0000256" key="2">
    <source>
        <dbReference type="ARBA" id="ARBA00023015"/>
    </source>
</evidence>
<evidence type="ECO:0000256" key="1">
    <source>
        <dbReference type="ARBA" id="ARBA00022553"/>
    </source>
</evidence>
<evidence type="ECO:0000256" key="3">
    <source>
        <dbReference type="ARBA" id="ARBA00023125"/>
    </source>
</evidence>
<dbReference type="PRINTS" id="PR00038">
    <property type="entry name" value="HTHLUXR"/>
</dbReference>
<dbReference type="InterPro" id="IPR011006">
    <property type="entry name" value="CheY-like_superfamily"/>
</dbReference>
<dbReference type="InterPro" id="IPR001789">
    <property type="entry name" value="Sig_transdc_resp-reg_receiver"/>
</dbReference>
<dbReference type="CDD" id="cd06170">
    <property type="entry name" value="LuxR_C_like"/>
    <property type="match status" value="1"/>
</dbReference>
<dbReference type="InterPro" id="IPR058245">
    <property type="entry name" value="NreC/VraR/RcsB-like_REC"/>
</dbReference>
<evidence type="ECO:0000259" key="7">
    <source>
        <dbReference type="PROSITE" id="PS50110"/>
    </source>
</evidence>
<evidence type="ECO:0000256" key="4">
    <source>
        <dbReference type="ARBA" id="ARBA00023163"/>
    </source>
</evidence>
<keyword evidence="9" id="KW-1185">Reference proteome</keyword>
<dbReference type="Pfam" id="PF00072">
    <property type="entry name" value="Response_reg"/>
    <property type="match status" value="1"/>
</dbReference>
<evidence type="ECO:0000259" key="6">
    <source>
        <dbReference type="PROSITE" id="PS50043"/>
    </source>
</evidence>
<dbReference type="SUPFAM" id="SSF46894">
    <property type="entry name" value="C-terminal effector domain of the bipartite response regulators"/>
    <property type="match status" value="1"/>
</dbReference>
<proteinExistence type="predicted"/>
<name>A0A1H2N363_PSEVA</name>
<dbReference type="SMART" id="SM00421">
    <property type="entry name" value="HTH_LUXR"/>
    <property type="match status" value="1"/>
</dbReference>
<dbReference type="EMBL" id="RRZK01000008">
    <property type="protein sequence ID" value="TDB65611.1"/>
    <property type="molecule type" value="Genomic_DNA"/>
</dbReference>
<dbReference type="PANTHER" id="PTHR43214:SF41">
    <property type="entry name" value="NITRATE_NITRITE RESPONSE REGULATOR PROTEIN NARP"/>
    <property type="match status" value="1"/>
</dbReference>
<organism evidence="8 9">
    <name type="scientific">Pseudomonas vancouverensis</name>
    <dbReference type="NCBI Taxonomy" id="95300"/>
    <lineage>
        <taxon>Bacteria</taxon>
        <taxon>Pseudomonadati</taxon>
        <taxon>Pseudomonadota</taxon>
        <taxon>Gammaproteobacteria</taxon>
        <taxon>Pseudomonadales</taxon>
        <taxon>Pseudomonadaceae</taxon>
        <taxon>Pseudomonas</taxon>
    </lineage>
</organism>
<evidence type="ECO:0000313" key="9">
    <source>
        <dbReference type="Proteomes" id="UP000295254"/>
    </source>
</evidence>
<feature type="domain" description="HTH luxR-type" evidence="6">
    <location>
        <begin position="141"/>
        <end position="206"/>
    </location>
</feature>
<accession>A0A1H2N363</accession>
<dbReference type="PANTHER" id="PTHR43214">
    <property type="entry name" value="TWO-COMPONENT RESPONSE REGULATOR"/>
    <property type="match status" value="1"/>
</dbReference>
<evidence type="ECO:0000313" key="8">
    <source>
        <dbReference type="EMBL" id="TDB65611.1"/>
    </source>
</evidence>
<dbReference type="CDD" id="cd17535">
    <property type="entry name" value="REC_NarL-like"/>
    <property type="match status" value="1"/>
</dbReference>
<dbReference type="SMART" id="SM00448">
    <property type="entry name" value="REC"/>
    <property type="match status" value="1"/>
</dbReference>
<dbReference type="InterPro" id="IPR036388">
    <property type="entry name" value="WH-like_DNA-bd_sf"/>
</dbReference>
<dbReference type="RefSeq" id="WP_093218949.1">
    <property type="nucleotide sequence ID" value="NZ_LT629803.1"/>
</dbReference>